<gene>
    <name evidence="1" type="ORF">EMK97_07865</name>
</gene>
<dbReference type="PANTHER" id="PTHR38774:SF1">
    <property type="entry name" value="CYTOPLASMIC PROTEIN"/>
    <property type="match status" value="1"/>
</dbReference>
<reference evidence="1 2" key="1">
    <citation type="submission" date="2018-12" db="EMBL/GenBank/DDBJ databases">
        <title>Complete genome of Litorilituus sediminis.</title>
        <authorList>
            <person name="Liu A."/>
            <person name="Rong J."/>
        </authorList>
    </citation>
    <scope>NUCLEOTIDE SEQUENCE [LARGE SCALE GENOMIC DNA]</scope>
    <source>
        <strain evidence="1 2">JCM 17549</strain>
    </source>
</reference>
<organism evidence="1 2">
    <name type="scientific">Litorilituus sediminis</name>
    <dbReference type="NCBI Taxonomy" id="718192"/>
    <lineage>
        <taxon>Bacteria</taxon>
        <taxon>Pseudomonadati</taxon>
        <taxon>Pseudomonadota</taxon>
        <taxon>Gammaproteobacteria</taxon>
        <taxon>Alteromonadales</taxon>
        <taxon>Colwelliaceae</taxon>
        <taxon>Litorilituus</taxon>
    </lineage>
</organism>
<protein>
    <submittedName>
        <fullName evidence="1">DUF1249 domain-containing protein</fullName>
    </submittedName>
</protein>
<dbReference type="OrthoDB" id="9793663at2"/>
<dbReference type="AlphaFoldDB" id="A0A4V0ZG06"/>
<proteinExistence type="predicted"/>
<accession>A0A4V0ZG06</accession>
<keyword evidence="2" id="KW-1185">Reference proteome</keyword>
<name>A0A4V0ZG06_9GAMM</name>
<dbReference type="PANTHER" id="PTHR38774">
    <property type="entry name" value="CYTOPLASMIC PROTEIN-RELATED"/>
    <property type="match status" value="1"/>
</dbReference>
<dbReference type="RefSeq" id="WP_130600992.1">
    <property type="nucleotide sequence ID" value="NZ_CP034759.1"/>
</dbReference>
<dbReference type="InterPro" id="IPR009659">
    <property type="entry name" value="DUF1249"/>
</dbReference>
<sequence length="162" mass="19110">MSFFLKKNEKNNQQSRYQPNLVSLMQLCSNNYMLLLKLLADKTKLYEQRHFFISEHLSYAITITEVTRYTSLLTFAQNSENSACVKLSKLIQPSMVVRLYHDARMAEVISSQGIRQIKPRYDYPNTHMHQQDEKNQINQFLNEWLHLCLEMGQVDVAVQFQS</sequence>
<dbReference type="Pfam" id="PF06853">
    <property type="entry name" value="DUF1249"/>
    <property type="match status" value="1"/>
</dbReference>
<evidence type="ECO:0000313" key="2">
    <source>
        <dbReference type="Proteomes" id="UP000290244"/>
    </source>
</evidence>
<dbReference type="EMBL" id="CP034759">
    <property type="protein sequence ID" value="QBG35630.1"/>
    <property type="molecule type" value="Genomic_DNA"/>
</dbReference>
<dbReference type="Proteomes" id="UP000290244">
    <property type="component" value="Chromosome"/>
</dbReference>
<evidence type="ECO:0000313" key="1">
    <source>
        <dbReference type="EMBL" id="QBG35630.1"/>
    </source>
</evidence>
<dbReference type="KEGG" id="lsd:EMK97_07865"/>